<dbReference type="GO" id="GO:0055085">
    <property type="term" value="P:transmembrane transport"/>
    <property type="evidence" value="ECO:0007669"/>
    <property type="project" value="InterPro"/>
</dbReference>
<dbReference type="Pfam" id="PF03480">
    <property type="entry name" value="DctP"/>
    <property type="match status" value="1"/>
</dbReference>
<name>M1WLX5_PSEP2</name>
<dbReference type="BioCyc" id="DPIE1322246:BN4_RS06955-MONOMER"/>
<dbReference type="PANTHER" id="PTHR33376">
    <property type="match status" value="1"/>
</dbReference>
<dbReference type="InterPro" id="IPR018389">
    <property type="entry name" value="DctP_fam"/>
</dbReference>
<gene>
    <name evidence="2" type="ordered locus">BN4_11385</name>
</gene>
<dbReference type="PANTHER" id="PTHR33376:SF15">
    <property type="entry name" value="BLL6794 PROTEIN"/>
    <property type="match status" value="1"/>
</dbReference>
<proteinExistence type="predicted"/>
<dbReference type="Gene3D" id="3.40.190.170">
    <property type="entry name" value="Bacterial extracellular solute-binding protein, family 7"/>
    <property type="match status" value="1"/>
</dbReference>
<dbReference type="Proteomes" id="UP000011724">
    <property type="component" value="Chromosome"/>
</dbReference>
<dbReference type="AlphaFoldDB" id="M1WLX5"/>
<dbReference type="InterPro" id="IPR038404">
    <property type="entry name" value="TRAP_DctP_sf"/>
</dbReference>
<accession>M1WLX5</accession>
<sequence>MAPYKINSGLPDKTPTRHIMKKRLQILLVLTLVLGTASLALAETITLSYSNFFPPTHIQSKLAEQWCREVETRTNGKVKINYYPGSTLTGAKQCYDGVVEGISDIGLSALAYTRNRFPVMAAVDLPLGYTTGSQATTIANEVFIKFQPRELKDVQPMYFHAHGPGLLFTTEKVVETLEDLKGLKIRATGNSAKLVKALGGTPVAQSMPTCYQSLQKGIVNGSMHPIESNKGWKLAEVVRHATLSFPVAYTTTFFVVMNKDKWNELDAGTQKIIQEINQKWAIKHGQAWDEADQAGKTFFEEKGGTFTSLSTQEAQRWTSAVHPVLNEYTEDVSRKGIDGAAVISFIKTRMTSK</sequence>
<evidence type="ECO:0000313" key="3">
    <source>
        <dbReference type="Proteomes" id="UP000011724"/>
    </source>
</evidence>
<evidence type="ECO:0000313" key="2">
    <source>
        <dbReference type="EMBL" id="CCH48620.1"/>
    </source>
</evidence>
<dbReference type="HOGENOM" id="CLU_036176_2_1_7"/>
<protein>
    <submittedName>
        <fullName evidence="2">TRAP dicarboxylate transporter-DctP subunit</fullName>
    </submittedName>
</protein>
<reference evidence="3" key="2">
    <citation type="journal article" date="2013" name="Stand. Genomic Sci.">
        <title>Complete genome sequence of Desulfocapsa sulfexigens, a marine deltaproteobacterium specialized in disproportionating inorganic sulfur compounds.</title>
        <authorList>
            <person name="Finster K.W."/>
            <person name="Kjeldsen K.U."/>
            <person name="Kube M."/>
            <person name="Reinhardt R."/>
            <person name="Mussmann M."/>
            <person name="Amann R."/>
            <person name="Schreiber L."/>
        </authorList>
    </citation>
    <scope>NUCLEOTIDE SEQUENCE [LARGE SCALE GENOMIC DNA]</scope>
    <source>
        <strain evidence="3">DSM 10523 / SB164P1</strain>
    </source>
</reference>
<dbReference type="NCBIfam" id="NF037995">
    <property type="entry name" value="TRAP_S1"/>
    <property type="match status" value="1"/>
</dbReference>
<keyword evidence="1" id="KW-0732">Signal</keyword>
<dbReference type="PATRIC" id="fig|879567.3.peg.1443"/>
<dbReference type="KEGG" id="dpi:BN4_11385"/>
<keyword evidence="3" id="KW-1185">Reference proteome</keyword>
<organism evidence="2 3">
    <name type="scientific">Pseudodesulfovibrio piezophilus (strain DSM 21447 / JCM 15486 / C1TLV30)</name>
    <name type="common">Desulfovibrio piezophilus</name>
    <dbReference type="NCBI Taxonomy" id="1322246"/>
    <lineage>
        <taxon>Bacteria</taxon>
        <taxon>Pseudomonadati</taxon>
        <taxon>Thermodesulfobacteriota</taxon>
        <taxon>Desulfovibrionia</taxon>
        <taxon>Desulfovibrionales</taxon>
        <taxon>Desulfovibrionaceae</taxon>
    </lineage>
</organism>
<reference evidence="2 3" key="1">
    <citation type="journal article" date="2013" name="PLoS ONE">
        <title>The first genomic and proteomic characterization of a deep-sea sulfate reducer: insights into the piezophilic lifestyle of Desulfovibrio piezophilus.</title>
        <authorList>
            <person name="Pradel N."/>
            <person name="Ji B."/>
            <person name="Gimenez G."/>
            <person name="Talla E."/>
            <person name="Lenoble P."/>
            <person name="Garel M."/>
            <person name="Tamburini C."/>
            <person name="Fourquet P."/>
            <person name="Lebrun R."/>
            <person name="Bertin P."/>
            <person name="Denis Y."/>
            <person name="Pophillat M."/>
            <person name="Barbe V."/>
            <person name="Ollivier B."/>
            <person name="Dolla A."/>
        </authorList>
    </citation>
    <scope>NUCLEOTIDE SEQUENCE [LARGE SCALE GENOMIC DNA]</scope>
    <source>
        <strain evidence="3">DSM 10523 / SB164P1</strain>
    </source>
</reference>
<dbReference type="eggNOG" id="COG1638">
    <property type="taxonomic scope" value="Bacteria"/>
</dbReference>
<dbReference type="EMBL" id="FO203427">
    <property type="protein sequence ID" value="CCH48620.1"/>
    <property type="molecule type" value="Genomic_DNA"/>
</dbReference>
<dbReference type="CDD" id="cd13665">
    <property type="entry name" value="PBP2_TRAP_Dctp3_4"/>
    <property type="match status" value="1"/>
</dbReference>
<evidence type="ECO:0000256" key="1">
    <source>
        <dbReference type="ARBA" id="ARBA00022729"/>
    </source>
</evidence>
<dbReference type="STRING" id="1322246.BN4_11385"/>